<dbReference type="InterPro" id="IPR029703">
    <property type="entry name" value="POL2"/>
</dbReference>
<dbReference type="GO" id="GO:0051539">
    <property type="term" value="F:4 iron, 4 sulfur cluster binding"/>
    <property type="evidence" value="ECO:0007669"/>
    <property type="project" value="UniProtKB-KW"/>
</dbReference>
<comment type="function">
    <text evidence="1">DNA polymerase II participates in chromosomal DNA replication.</text>
</comment>
<comment type="cofactor">
    <cofactor evidence="1">
        <name>[4Fe-4S] cluster</name>
        <dbReference type="ChEBI" id="CHEBI:49883"/>
    </cofactor>
</comment>
<dbReference type="GO" id="GO:0000278">
    <property type="term" value="P:mitotic cell cycle"/>
    <property type="evidence" value="ECO:0007669"/>
    <property type="project" value="TreeGrafter"/>
</dbReference>
<dbReference type="GO" id="GO:0006287">
    <property type="term" value="P:base-excision repair, gap-filling"/>
    <property type="evidence" value="ECO:0007669"/>
    <property type="project" value="TreeGrafter"/>
</dbReference>
<keyword evidence="1" id="KW-0408">Iron</keyword>
<keyword evidence="1" id="KW-0411">Iron-sulfur</keyword>
<comment type="similarity">
    <text evidence="1">Belongs to the DNA polymerase type-B family.</text>
</comment>
<evidence type="ECO:0000313" key="4">
    <source>
        <dbReference type="WBParaSite" id="ECPE_0001290701-mRNA-1"/>
    </source>
</evidence>
<dbReference type="EC" id="2.7.7.7" evidence="1"/>
<dbReference type="GO" id="GO:0008622">
    <property type="term" value="C:epsilon DNA polymerase complex"/>
    <property type="evidence" value="ECO:0007669"/>
    <property type="project" value="InterPro"/>
</dbReference>
<keyword evidence="1" id="KW-0808">Transferase</keyword>
<gene>
    <name evidence="2" type="ORF">ECPE_LOCUS12869</name>
</gene>
<reference evidence="2 3" key="2">
    <citation type="submission" date="2018-11" db="EMBL/GenBank/DDBJ databases">
        <authorList>
            <consortium name="Pathogen Informatics"/>
        </authorList>
    </citation>
    <scope>NUCLEOTIDE SEQUENCE [LARGE SCALE GENOMIC DNA]</scope>
    <source>
        <strain evidence="2 3">Egypt</strain>
    </source>
</reference>
<dbReference type="GO" id="GO:0006272">
    <property type="term" value="P:leading strand elongation"/>
    <property type="evidence" value="ECO:0007669"/>
    <property type="project" value="TreeGrafter"/>
</dbReference>
<dbReference type="AlphaFoldDB" id="A0A183B0Y4"/>
<proteinExistence type="inferred from homology"/>
<dbReference type="Pfam" id="PF23250">
    <property type="entry name" value="zf_DPOE_2"/>
    <property type="match status" value="1"/>
</dbReference>
<dbReference type="GO" id="GO:0003677">
    <property type="term" value="F:DNA binding"/>
    <property type="evidence" value="ECO:0007669"/>
    <property type="project" value="UniProtKB-KW"/>
</dbReference>
<keyword evidence="1" id="KW-0239">DNA-directed DNA polymerase</keyword>
<keyword evidence="3" id="KW-1185">Reference proteome</keyword>
<keyword evidence="1" id="KW-0238">DNA-binding</keyword>
<keyword evidence="1" id="KW-0863">Zinc-finger</keyword>
<dbReference type="WBParaSite" id="ECPE_0001290701-mRNA-1">
    <property type="protein sequence ID" value="ECPE_0001290701-mRNA-1"/>
    <property type="gene ID" value="ECPE_0001290701"/>
</dbReference>
<keyword evidence="1" id="KW-0548">Nucleotidyltransferase</keyword>
<keyword evidence="1" id="KW-0479">Metal-binding</keyword>
<dbReference type="PANTHER" id="PTHR10670:SF0">
    <property type="entry name" value="DNA POLYMERASE EPSILON CATALYTIC SUBUNIT A"/>
    <property type="match status" value="1"/>
</dbReference>
<evidence type="ECO:0000256" key="1">
    <source>
        <dbReference type="RuleBase" id="RU365029"/>
    </source>
</evidence>
<evidence type="ECO:0000313" key="2">
    <source>
        <dbReference type="EMBL" id="VDP90141.1"/>
    </source>
</evidence>
<dbReference type="OrthoDB" id="10060449at2759"/>
<evidence type="ECO:0000313" key="3">
    <source>
        <dbReference type="Proteomes" id="UP000272942"/>
    </source>
</evidence>
<keyword evidence="1" id="KW-0004">4Fe-4S</keyword>
<protein>
    <recommendedName>
        <fullName evidence="1">DNA polymerase epsilon catalytic subunit</fullName>
        <ecNumber evidence="1">2.7.7.7</ecNumber>
    </recommendedName>
</protein>
<name>A0A183B0Y4_9TREM</name>
<dbReference type="PANTHER" id="PTHR10670">
    <property type="entry name" value="DNA POLYMERASE EPSILON CATALYTIC SUBUNIT A"/>
    <property type="match status" value="1"/>
</dbReference>
<dbReference type="GO" id="GO:0006297">
    <property type="term" value="P:nucleotide-excision repair, DNA gap filling"/>
    <property type="evidence" value="ECO:0007669"/>
    <property type="project" value="TreeGrafter"/>
</dbReference>
<sequence length="491" mass="55070">MSVVSISKVDMQVALVDNLVDGKDVEWGEGEPPLVDDDDDDINAQTGLENRISRLPEPEIDMHWHISRYIPETRGLRTKFQTLLAGYLLTVYNAVRDEHRRIRGLTVFSQLPNETGDSARRSGTHIIGGNQDVDAVASQAENAFTAPLQSDASVSPGVLEFTEKLVRDQLAPELYTLVQRLYRKAGWIDPELASSTSALLKSVGPVTPNLLRDRLERRTQVVSKYLAEKTLRPQMETTDLNRRPDTDVMLPLLPPHPCSESLMFTPLLDFIKSICEVLSLDRSLKRQVTGIRRDLLRLIGVGEFSPEAVWIAPHLVRDEPLSTQDYQDSELPTAHPIRSLLVYLPEVACPVCNFTRDIDVCRDTHLVRMVDTTESAVGHWAWVCPHCRNVYPRSRLEEALVQQLEQIALQHCLQDLQCVKCLSTGGIQETILAKGGSVARCADCSHRLSLTIPVGTAFYKRLDVYRSVGLQFGFPVLEQTAFWMLCGLHTS</sequence>
<organism evidence="4">
    <name type="scientific">Echinostoma caproni</name>
    <dbReference type="NCBI Taxonomy" id="27848"/>
    <lineage>
        <taxon>Eukaryota</taxon>
        <taxon>Metazoa</taxon>
        <taxon>Spiralia</taxon>
        <taxon>Lophotrochozoa</taxon>
        <taxon>Platyhelminthes</taxon>
        <taxon>Trematoda</taxon>
        <taxon>Digenea</taxon>
        <taxon>Plagiorchiida</taxon>
        <taxon>Echinostomata</taxon>
        <taxon>Echinostomatoidea</taxon>
        <taxon>Echinostomatidae</taxon>
        <taxon>Echinostoma</taxon>
    </lineage>
</organism>
<reference evidence="4" key="1">
    <citation type="submission" date="2016-06" db="UniProtKB">
        <authorList>
            <consortium name="WormBaseParasite"/>
        </authorList>
    </citation>
    <scope>IDENTIFICATION</scope>
</reference>
<dbReference type="GO" id="GO:0008270">
    <property type="term" value="F:zinc ion binding"/>
    <property type="evidence" value="ECO:0007669"/>
    <property type="project" value="UniProtKB-KW"/>
</dbReference>
<dbReference type="Proteomes" id="UP000272942">
    <property type="component" value="Unassembled WGS sequence"/>
</dbReference>
<keyword evidence="1" id="KW-0235">DNA replication</keyword>
<dbReference type="GO" id="GO:0008310">
    <property type="term" value="F:single-stranded DNA 3'-5' DNA exonuclease activity"/>
    <property type="evidence" value="ECO:0007669"/>
    <property type="project" value="TreeGrafter"/>
</dbReference>
<dbReference type="EMBL" id="UZAN01053777">
    <property type="protein sequence ID" value="VDP90141.1"/>
    <property type="molecule type" value="Genomic_DNA"/>
</dbReference>
<dbReference type="GO" id="GO:0003887">
    <property type="term" value="F:DNA-directed DNA polymerase activity"/>
    <property type="evidence" value="ECO:0007669"/>
    <property type="project" value="UniProtKB-KW"/>
</dbReference>
<comment type="catalytic activity">
    <reaction evidence="1">
        <text>DNA(n) + a 2'-deoxyribonucleoside 5'-triphosphate = DNA(n+1) + diphosphate</text>
        <dbReference type="Rhea" id="RHEA:22508"/>
        <dbReference type="Rhea" id="RHEA-COMP:17339"/>
        <dbReference type="Rhea" id="RHEA-COMP:17340"/>
        <dbReference type="ChEBI" id="CHEBI:33019"/>
        <dbReference type="ChEBI" id="CHEBI:61560"/>
        <dbReference type="ChEBI" id="CHEBI:173112"/>
        <dbReference type="EC" id="2.7.7.7"/>
    </reaction>
</comment>
<dbReference type="GO" id="GO:0045004">
    <property type="term" value="P:DNA replication proofreading"/>
    <property type="evidence" value="ECO:0007669"/>
    <property type="project" value="TreeGrafter"/>
</dbReference>
<keyword evidence="1" id="KW-0862">Zinc</keyword>
<keyword evidence="1" id="KW-0539">Nucleus</keyword>
<accession>A0A183B0Y4</accession>
<comment type="subcellular location">
    <subcellularLocation>
        <location evidence="1">Nucleus</location>
    </subcellularLocation>
</comment>